<dbReference type="Proteomes" id="UP001056384">
    <property type="component" value="Chromosome 11"/>
</dbReference>
<dbReference type="EMBL" id="CP099428">
    <property type="protein sequence ID" value="USW58854.1"/>
    <property type="molecule type" value="Genomic_DNA"/>
</dbReference>
<dbReference type="AlphaFoldDB" id="A0A9Q9B0W4"/>
<gene>
    <name evidence="2" type="ORF">Slin15195_G121730</name>
</gene>
<feature type="coiled-coil region" evidence="1">
    <location>
        <begin position="28"/>
        <end position="55"/>
    </location>
</feature>
<evidence type="ECO:0000313" key="3">
    <source>
        <dbReference type="Proteomes" id="UP001056384"/>
    </source>
</evidence>
<reference evidence="2" key="1">
    <citation type="submission" date="2022-06" db="EMBL/GenBank/DDBJ databases">
        <title>Complete genome sequences of two strains of the flax pathogen Septoria linicola.</title>
        <authorList>
            <person name="Lapalu N."/>
            <person name="Simon A."/>
            <person name="Demenou B."/>
            <person name="Paumier D."/>
            <person name="Guillot M.-P."/>
            <person name="Gout L."/>
            <person name="Valade R."/>
        </authorList>
    </citation>
    <scope>NUCLEOTIDE SEQUENCE</scope>
    <source>
        <strain evidence="2">SE15195</strain>
    </source>
</reference>
<name>A0A9Q9B0W4_9PEZI</name>
<dbReference type="OrthoDB" id="526941at2759"/>
<organism evidence="2 3">
    <name type="scientific">Septoria linicola</name>
    <dbReference type="NCBI Taxonomy" id="215465"/>
    <lineage>
        <taxon>Eukaryota</taxon>
        <taxon>Fungi</taxon>
        <taxon>Dikarya</taxon>
        <taxon>Ascomycota</taxon>
        <taxon>Pezizomycotina</taxon>
        <taxon>Dothideomycetes</taxon>
        <taxon>Dothideomycetidae</taxon>
        <taxon>Mycosphaerellales</taxon>
        <taxon>Mycosphaerellaceae</taxon>
        <taxon>Septoria</taxon>
    </lineage>
</organism>
<sequence>MLNAKNNSLQFLLGLALTCMLVLHYYREASQARQIESAERALARLQSDIGDEQLVGSSEQKPEQLLSELRTSHNWKPSGQKSSPAASDQGRDLILYSYHETEGAAKNFVFFMTHALHAKADFIIIINGDHTQDLGAVSALPNVRIVERENRCFDLGGYNEVFQTDATLITRYKRFMFINDSLRGPFFPAWADKICWSDAYWDKLDERTRLVGMSWNCANGIPYPPHLQSMILAFTRETLQELLLPHMKCFEDMHSAVADGETAIAQRVMAAGYDVYAMESRFAAHAGDMRKNTTSFLEWCVDTPDTVGRGGDDILHTGNYLGSTLHPYETIFAKTNRDWDERDRKVIDILTEHADLMHYSSYDTCI</sequence>
<keyword evidence="3" id="KW-1185">Reference proteome</keyword>
<proteinExistence type="predicted"/>
<accession>A0A9Q9B0W4</accession>
<protein>
    <submittedName>
        <fullName evidence="2">Uncharacterized protein</fullName>
    </submittedName>
</protein>
<evidence type="ECO:0000256" key="1">
    <source>
        <dbReference type="SAM" id="Coils"/>
    </source>
</evidence>
<evidence type="ECO:0000313" key="2">
    <source>
        <dbReference type="EMBL" id="USW58854.1"/>
    </source>
</evidence>
<keyword evidence="1" id="KW-0175">Coiled coil</keyword>